<keyword evidence="2" id="KW-1185">Reference proteome</keyword>
<accession>A0A0U2ZJ92</accession>
<reference evidence="1 2" key="1">
    <citation type="submission" date="2015-12" db="EMBL/GenBank/DDBJ databases">
        <title>Complete genome of Lacimicrobium alkaliphilum KCTC 32984.</title>
        <authorList>
            <person name="Kim S.-G."/>
            <person name="Lee Y.-J."/>
        </authorList>
    </citation>
    <scope>NUCLEOTIDE SEQUENCE [LARGE SCALE GENOMIC DNA]</scope>
    <source>
        <strain evidence="1 2">YelD216</strain>
    </source>
</reference>
<sequence length="61" mass="6957">MLTNAENIIASGNRGAYVGRDIAYNKLFAALPLNQKEALQLKEQVISRYPFLNQEDRVYVQ</sequence>
<dbReference type="KEGG" id="lal:AT746_12930"/>
<organism evidence="1 2">
    <name type="scientific">Lacimicrobium alkaliphilum</name>
    <dbReference type="NCBI Taxonomy" id="1526571"/>
    <lineage>
        <taxon>Bacteria</taxon>
        <taxon>Pseudomonadati</taxon>
        <taxon>Pseudomonadota</taxon>
        <taxon>Gammaproteobacteria</taxon>
        <taxon>Alteromonadales</taxon>
        <taxon>Alteromonadaceae</taxon>
        <taxon>Lacimicrobium</taxon>
    </lineage>
</organism>
<evidence type="ECO:0000313" key="2">
    <source>
        <dbReference type="Proteomes" id="UP000068447"/>
    </source>
</evidence>
<proteinExistence type="predicted"/>
<protein>
    <submittedName>
        <fullName evidence="1">Uncharacterized protein</fullName>
    </submittedName>
</protein>
<dbReference type="Proteomes" id="UP000068447">
    <property type="component" value="Chromosome"/>
</dbReference>
<dbReference type="STRING" id="1526571.AT746_12930"/>
<dbReference type="AlphaFoldDB" id="A0A0U2ZJ92"/>
<name>A0A0U2ZJ92_9ALTE</name>
<evidence type="ECO:0000313" key="1">
    <source>
        <dbReference type="EMBL" id="ALS99079.1"/>
    </source>
</evidence>
<dbReference type="RefSeq" id="WP_062480945.1">
    <property type="nucleotide sequence ID" value="NZ_CP013650.1"/>
</dbReference>
<gene>
    <name evidence="1" type="ORF">AT746_12930</name>
</gene>
<dbReference type="EMBL" id="CP013650">
    <property type="protein sequence ID" value="ALS99079.1"/>
    <property type="molecule type" value="Genomic_DNA"/>
</dbReference>